<evidence type="ECO:0000313" key="2">
    <source>
        <dbReference type="EMBL" id="KPU42432.1"/>
    </source>
</evidence>
<comment type="caution">
    <text evidence="2">The sequence shown here is derived from an EMBL/GenBank/DDBJ whole genome shotgun (WGS) entry which is preliminary data.</text>
</comment>
<dbReference type="STRING" id="36849.OXPF_42170"/>
<dbReference type="InterPro" id="IPR012347">
    <property type="entry name" value="Ferritin-like"/>
</dbReference>
<dbReference type="RefSeq" id="WP_054877140.1">
    <property type="nucleotide sequence ID" value="NZ_LKET01000068.1"/>
</dbReference>
<dbReference type="GO" id="GO:0046872">
    <property type="term" value="F:metal ion binding"/>
    <property type="evidence" value="ECO:0007669"/>
    <property type="project" value="InterPro"/>
</dbReference>
<proteinExistence type="predicted"/>
<keyword evidence="3" id="KW-1185">Reference proteome</keyword>
<dbReference type="AlphaFoldDB" id="A0A0N8NSM3"/>
<feature type="domain" description="Rubrerythrin diiron-binding" evidence="1">
    <location>
        <begin position="10"/>
        <end position="64"/>
    </location>
</feature>
<protein>
    <submittedName>
        <fullName evidence="2">Rubrerythrin</fullName>
    </submittedName>
</protein>
<dbReference type="InterPro" id="IPR009078">
    <property type="entry name" value="Ferritin-like_SF"/>
</dbReference>
<evidence type="ECO:0000259" key="1">
    <source>
        <dbReference type="Pfam" id="PF02915"/>
    </source>
</evidence>
<dbReference type="Pfam" id="PF02915">
    <property type="entry name" value="Rubrerythrin"/>
    <property type="match status" value="1"/>
</dbReference>
<dbReference type="Proteomes" id="UP000050326">
    <property type="component" value="Unassembled WGS sequence"/>
</dbReference>
<sequence>MQKILTGILEAIEDEIKAQQHYQKLADHAEDPMVKKFFEQMRTDEEEHERILRTRYEGFAKMLKANKEK</sequence>
<dbReference type="PATRIC" id="fig|36849.3.peg.4455"/>
<evidence type="ECO:0000313" key="3">
    <source>
        <dbReference type="Proteomes" id="UP000050326"/>
    </source>
</evidence>
<accession>A0A0N8NSM3</accession>
<dbReference type="EMBL" id="LKET01000068">
    <property type="protein sequence ID" value="KPU42432.1"/>
    <property type="molecule type" value="Genomic_DNA"/>
</dbReference>
<dbReference type="InterPro" id="IPR003251">
    <property type="entry name" value="Rr_diiron-bd_dom"/>
</dbReference>
<reference evidence="2 3" key="1">
    <citation type="submission" date="2015-09" db="EMBL/GenBank/DDBJ databases">
        <title>Genome sequence of Oxobacter pfennigii DSM 3222.</title>
        <authorList>
            <person name="Poehlein A."/>
            <person name="Bengelsdorf F.R."/>
            <person name="Schiel-Bengelsdorf B."/>
            <person name="Duerre P."/>
            <person name="Daniel R."/>
        </authorList>
    </citation>
    <scope>NUCLEOTIDE SEQUENCE [LARGE SCALE GENOMIC DNA]</scope>
    <source>
        <strain evidence="2 3">DSM 3222</strain>
    </source>
</reference>
<dbReference type="Gene3D" id="1.20.1260.10">
    <property type="match status" value="1"/>
</dbReference>
<dbReference type="GO" id="GO:0016491">
    <property type="term" value="F:oxidoreductase activity"/>
    <property type="evidence" value="ECO:0007669"/>
    <property type="project" value="InterPro"/>
</dbReference>
<dbReference type="SUPFAM" id="SSF47240">
    <property type="entry name" value="Ferritin-like"/>
    <property type="match status" value="1"/>
</dbReference>
<gene>
    <name evidence="2" type="ORF">OXPF_42170</name>
</gene>
<organism evidence="2 3">
    <name type="scientific">Oxobacter pfennigii</name>
    <dbReference type="NCBI Taxonomy" id="36849"/>
    <lineage>
        <taxon>Bacteria</taxon>
        <taxon>Bacillati</taxon>
        <taxon>Bacillota</taxon>
        <taxon>Clostridia</taxon>
        <taxon>Eubacteriales</taxon>
        <taxon>Clostridiaceae</taxon>
        <taxon>Oxobacter</taxon>
    </lineage>
</organism>
<name>A0A0N8NSM3_9CLOT</name>
<dbReference type="OrthoDB" id="9808511at2"/>